<keyword evidence="3" id="KW-1185">Reference proteome</keyword>
<accession>A0A858R4I4</accession>
<dbReference type="AlphaFoldDB" id="A0A858R4I4"/>
<dbReference type="Proteomes" id="UP000501891">
    <property type="component" value="Chromosome"/>
</dbReference>
<feature type="region of interest" description="Disordered" evidence="1">
    <location>
        <begin position="50"/>
        <end position="81"/>
    </location>
</feature>
<protein>
    <submittedName>
        <fullName evidence="2">Uncharacterized protein</fullName>
    </submittedName>
</protein>
<sequence>MSEQPVPGLRELAVKIATSYTRANPTSVDSLPGIIQSAYRGLLACTLPPAAPTTAKSIRGPRTASARVAAAGPDPPPHLTA</sequence>
<name>A0A858R4I4_9PROT</name>
<dbReference type="KEGG" id="acru:HHL28_03990"/>
<organism evidence="2 3">
    <name type="scientific">Aerophototrophica crusticola</name>
    <dbReference type="NCBI Taxonomy" id="1709002"/>
    <lineage>
        <taxon>Bacteria</taxon>
        <taxon>Pseudomonadati</taxon>
        <taxon>Pseudomonadota</taxon>
        <taxon>Alphaproteobacteria</taxon>
        <taxon>Rhodospirillales</taxon>
        <taxon>Rhodospirillaceae</taxon>
        <taxon>Aerophototrophica</taxon>
    </lineage>
</organism>
<proteinExistence type="predicted"/>
<evidence type="ECO:0000256" key="1">
    <source>
        <dbReference type="SAM" id="MobiDB-lite"/>
    </source>
</evidence>
<gene>
    <name evidence="2" type="ORF">HHL28_03990</name>
</gene>
<evidence type="ECO:0000313" key="3">
    <source>
        <dbReference type="Proteomes" id="UP000501891"/>
    </source>
</evidence>
<evidence type="ECO:0000313" key="2">
    <source>
        <dbReference type="EMBL" id="QJE72369.1"/>
    </source>
</evidence>
<dbReference type="EMBL" id="CP051775">
    <property type="protein sequence ID" value="QJE72369.1"/>
    <property type="molecule type" value="Genomic_DNA"/>
</dbReference>
<reference evidence="2" key="1">
    <citation type="submission" date="2020-04" db="EMBL/GenBank/DDBJ databases">
        <title>A desert anoxygenic phototrophic bacterium fixes CO2 using RubisCO under aerobic conditions.</title>
        <authorList>
            <person name="Tang K."/>
        </authorList>
    </citation>
    <scope>NUCLEOTIDE SEQUENCE [LARGE SCALE GENOMIC DNA]</scope>
    <source>
        <strain evidence="2">MIMtkB3</strain>
    </source>
</reference>